<keyword evidence="1" id="KW-1133">Transmembrane helix</keyword>
<dbReference type="PANTHER" id="PTHR41282:SF1">
    <property type="entry name" value="CONSERVED TRANSMEMBRANE PROTEIN-RELATED"/>
    <property type="match status" value="1"/>
</dbReference>
<dbReference type="Proteomes" id="UP000044026">
    <property type="component" value="Unassembled WGS sequence"/>
</dbReference>
<dbReference type="OMA" id="MEWYAAF"/>
<keyword evidence="1" id="KW-0472">Membrane</keyword>
<keyword evidence="1" id="KW-0812">Transmembrane</keyword>
<accession>A0A0B7IRY1</accession>
<feature type="transmembrane region" description="Helical" evidence="1">
    <location>
        <begin position="148"/>
        <end position="172"/>
    </location>
</feature>
<dbReference type="Proteomes" id="UP000243753">
    <property type="component" value="Chromosome"/>
</dbReference>
<name>A0A0B7IRY1_9FLAO</name>
<dbReference type="Proteomes" id="UP000039370">
    <property type="component" value="Unassembled WGS sequence"/>
</dbReference>
<reference evidence="7" key="3">
    <citation type="submission" date="2017-06" db="EMBL/GenBank/DDBJ databases">
        <title>Capnocytophaga spp. assemblies.</title>
        <authorList>
            <person name="Gulvik C.A."/>
        </authorList>
    </citation>
    <scope>NUCLEOTIDE SEQUENCE [LARGE SCALE GENOMIC DNA]</scope>
    <source>
        <strain evidence="7">H3936</strain>
    </source>
</reference>
<dbReference type="RefSeq" id="WP_013996360.1">
    <property type="nucleotide sequence ID" value="NZ_BOQI01000014.1"/>
</dbReference>
<sequence length="248" mass="27418">MFKFEKSGNPVLKEETFRKSALINEGVMTFKGALNKTALLLLLTIAAAYFTWTRSLDVLTAETMKLYVIGGAIGGFIVSLIIIFRNKTAPYLAPAYAILEGFFLGGISAMFEMQYPGIAFQAIAATFSVFLALLLVYRTGIIKVTQKFRMIVVGATAGIALFYLLGFVLSFFSVQMPLIHDSSIFGIGFSVVVVIIASLNLVLDFDFIEKASNGGAPKYMEWYAGFSLMITLVWLYIEILRLLSKLRD</sequence>
<evidence type="ECO:0000313" key="2">
    <source>
        <dbReference type="EMBL" id="ATA94307.1"/>
    </source>
</evidence>
<feature type="transmembrane region" description="Helical" evidence="1">
    <location>
        <begin position="33"/>
        <end position="52"/>
    </location>
</feature>
<dbReference type="PANTHER" id="PTHR41282">
    <property type="entry name" value="CONSERVED TRANSMEMBRANE PROTEIN-RELATED"/>
    <property type="match status" value="1"/>
</dbReference>
<organism evidence="4 5">
    <name type="scientific">Capnocytophaga canimorsus</name>
    <dbReference type="NCBI Taxonomy" id="28188"/>
    <lineage>
        <taxon>Bacteria</taxon>
        <taxon>Pseudomonadati</taxon>
        <taxon>Bacteroidota</taxon>
        <taxon>Flavobacteriia</taxon>
        <taxon>Flavobacteriales</taxon>
        <taxon>Flavobacteriaceae</taxon>
        <taxon>Capnocytophaga</taxon>
    </lineage>
</organism>
<gene>
    <name evidence="4" type="ORF">CCAN11_2490025</name>
    <name evidence="3" type="ORF">CCAN12_450020</name>
    <name evidence="2" type="ORF">CGC54_08185</name>
</gene>
<proteinExistence type="predicted"/>
<feature type="transmembrane region" description="Helical" evidence="1">
    <location>
        <begin position="117"/>
        <end position="136"/>
    </location>
</feature>
<dbReference type="EMBL" id="CDOE01000040">
    <property type="protein sequence ID" value="CEN33687.1"/>
    <property type="molecule type" value="Genomic_DNA"/>
</dbReference>
<feature type="transmembrane region" description="Helical" evidence="1">
    <location>
        <begin position="91"/>
        <end position="111"/>
    </location>
</feature>
<evidence type="ECO:0000313" key="3">
    <source>
        <dbReference type="EMBL" id="CEN33687.1"/>
    </source>
</evidence>
<reference evidence="2" key="2">
    <citation type="journal article" date="2017" name="Genome Announc.">
        <title>Twelve Complete Reference Genomes of Clinical Isolates in the Capnocytophaga Genus.</title>
        <authorList>
            <person name="Villarma A."/>
            <person name="Gulvik C.A."/>
            <person name="Rowe L.A."/>
            <person name="Sheth M."/>
            <person name="Juieng P."/>
            <person name="Nicholson A.C."/>
            <person name="Loparev V.N."/>
            <person name="McQuiston J.R."/>
        </authorList>
    </citation>
    <scope>NUCLEOTIDE SEQUENCE</scope>
    <source>
        <strain evidence="2">H3936</strain>
    </source>
</reference>
<feature type="transmembrane region" description="Helical" evidence="1">
    <location>
        <begin position="184"/>
        <end position="203"/>
    </location>
</feature>
<dbReference type="InterPro" id="IPR010539">
    <property type="entry name" value="BaxI_1-like"/>
</dbReference>
<reference evidence="5 6" key="1">
    <citation type="submission" date="2015-01" db="EMBL/GenBank/DDBJ databases">
        <authorList>
            <person name="MANFREDI Pablo"/>
        </authorList>
    </citation>
    <scope>NUCLEOTIDE SEQUENCE [LARGE SCALE GENOMIC DNA]</scope>
    <source>
        <strain evidence="4 5">Cc11</strain>
        <strain evidence="3 6">Cc12</strain>
    </source>
</reference>
<dbReference type="EMBL" id="CDOK01000167">
    <property type="protein sequence ID" value="CEN52688.1"/>
    <property type="molecule type" value="Genomic_DNA"/>
</dbReference>
<feature type="transmembrane region" description="Helical" evidence="1">
    <location>
        <begin position="223"/>
        <end position="243"/>
    </location>
</feature>
<dbReference type="EMBL" id="CP022389">
    <property type="protein sequence ID" value="ATA94307.1"/>
    <property type="molecule type" value="Genomic_DNA"/>
</dbReference>
<evidence type="ECO:0008006" key="8">
    <source>
        <dbReference type="Google" id="ProtNLM"/>
    </source>
</evidence>
<feature type="transmembrane region" description="Helical" evidence="1">
    <location>
        <begin position="64"/>
        <end position="84"/>
    </location>
</feature>
<evidence type="ECO:0000313" key="7">
    <source>
        <dbReference type="Proteomes" id="UP000243753"/>
    </source>
</evidence>
<dbReference type="PIRSF" id="PIRSF009160">
    <property type="entry name" value="UCP009160"/>
    <property type="match status" value="1"/>
</dbReference>
<evidence type="ECO:0000313" key="5">
    <source>
        <dbReference type="Proteomes" id="UP000039370"/>
    </source>
</evidence>
<evidence type="ECO:0000256" key="1">
    <source>
        <dbReference type="SAM" id="Phobius"/>
    </source>
</evidence>
<dbReference type="AlphaFoldDB" id="A0A0B7IRY1"/>
<evidence type="ECO:0000313" key="4">
    <source>
        <dbReference type="EMBL" id="CEN52688.1"/>
    </source>
</evidence>
<dbReference type="GeneID" id="69580980"/>
<evidence type="ECO:0000313" key="6">
    <source>
        <dbReference type="Proteomes" id="UP000044026"/>
    </source>
</evidence>
<protein>
    <recommendedName>
        <fullName evidence="8">Bax inhibitor-1/YccA family protein</fullName>
    </recommendedName>
</protein>
<dbReference type="Pfam" id="PF12811">
    <property type="entry name" value="BaxI_1"/>
    <property type="match status" value="1"/>
</dbReference>